<dbReference type="AlphaFoldDB" id="A0A853F3P5"/>
<dbReference type="EMBL" id="JACCHT010000008">
    <property type="protein sequence ID" value="NYT28643.1"/>
    <property type="molecule type" value="Genomic_DNA"/>
</dbReference>
<reference evidence="1 2" key="1">
    <citation type="submission" date="2020-05" db="EMBL/GenBank/DDBJ databases">
        <title>Horizontal transmission and recombination maintain forever young bacterial symbiont genomes.</title>
        <authorList>
            <person name="Russell S.L."/>
            <person name="Pepper-Tunick E."/>
            <person name="Svedberg J."/>
            <person name="Byrne A."/>
            <person name="Ruelas Castillo J."/>
            <person name="Vollmers C."/>
            <person name="Beinart R.A."/>
            <person name="Corbett-Detig R."/>
        </authorList>
    </citation>
    <scope>NUCLEOTIDE SEQUENCE [LARGE SCALE GENOMIC DNA]</scope>
    <source>
        <strain evidence="1">455</strain>
    </source>
</reference>
<sequence>MGIQTPFKDGGAPKLKGPGKNHLISKIWGLCPRAIGYVHFLKSEFSDLLVNLCKTNIFRPGASPGASPFNRIIVPSFGLNAPPFGGGFEGSPRERPKFPGVWVAVMVESRVPHFFKFFLF</sequence>
<protein>
    <submittedName>
        <fullName evidence="1">Uncharacterized protein</fullName>
    </submittedName>
</protein>
<dbReference type="Proteomes" id="UP000568751">
    <property type="component" value="Unassembled WGS sequence"/>
</dbReference>
<accession>A0A853F3P5</accession>
<proteinExistence type="predicted"/>
<organism evidence="1 2">
    <name type="scientific">Candidatus Thiodubiliella endoseptemdiera</name>
    <dbReference type="NCBI Taxonomy" id="2738886"/>
    <lineage>
        <taxon>Bacteria</taxon>
        <taxon>Pseudomonadati</taxon>
        <taxon>Pseudomonadota</taxon>
        <taxon>Gammaproteobacteria</taxon>
        <taxon>Candidatus Pseudothioglobaceae</taxon>
        <taxon>Candidatus Thiodubiliella</taxon>
    </lineage>
</organism>
<evidence type="ECO:0000313" key="1">
    <source>
        <dbReference type="EMBL" id="NYT28643.1"/>
    </source>
</evidence>
<comment type="caution">
    <text evidence="1">The sequence shown here is derived from an EMBL/GenBank/DDBJ whole genome shotgun (WGS) entry which is preliminary data.</text>
</comment>
<gene>
    <name evidence="1" type="ORF">H0A76_12770</name>
</gene>
<evidence type="ECO:0000313" key="2">
    <source>
        <dbReference type="Proteomes" id="UP000568751"/>
    </source>
</evidence>
<name>A0A853F3P5_9GAMM</name>